<evidence type="ECO:0000256" key="6">
    <source>
        <dbReference type="ARBA" id="ARBA00023170"/>
    </source>
</evidence>
<feature type="transmembrane region" description="Helical" evidence="8">
    <location>
        <begin position="306"/>
        <end position="326"/>
    </location>
</feature>
<evidence type="ECO:0000256" key="2">
    <source>
        <dbReference type="ARBA" id="ARBA00022692"/>
    </source>
</evidence>
<feature type="domain" description="Fibronectin type-III" evidence="10">
    <location>
        <begin position="26"/>
        <end position="117"/>
    </location>
</feature>
<reference evidence="11 12" key="1">
    <citation type="submission" date="2021-06" db="EMBL/GenBank/DDBJ databases">
        <authorList>
            <person name="Palmer J.M."/>
        </authorList>
    </citation>
    <scope>NUCLEOTIDE SEQUENCE [LARGE SCALE GENOMIC DNA]</scope>
    <source>
        <strain evidence="11 12">CL_MEX2019</strain>
        <tissue evidence="11">Muscle</tissue>
    </source>
</reference>
<evidence type="ECO:0000259" key="10">
    <source>
        <dbReference type="PROSITE" id="PS50853"/>
    </source>
</evidence>
<dbReference type="PROSITE" id="PS50853">
    <property type="entry name" value="FN3"/>
    <property type="match status" value="1"/>
</dbReference>
<evidence type="ECO:0000256" key="5">
    <source>
        <dbReference type="ARBA" id="ARBA00023136"/>
    </source>
</evidence>
<accession>A0ABU7ESN3</accession>
<evidence type="ECO:0000256" key="1">
    <source>
        <dbReference type="ARBA" id="ARBA00004479"/>
    </source>
</evidence>
<feature type="chain" id="PRO_5045412524" description="Fibronectin type-III domain-containing protein" evidence="9">
    <location>
        <begin position="23"/>
        <end position="385"/>
    </location>
</feature>
<protein>
    <recommendedName>
        <fullName evidence="10">Fibronectin type-III domain-containing protein</fullName>
    </recommendedName>
</protein>
<evidence type="ECO:0000256" key="8">
    <source>
        <dbReference type="SAM" id="Phobius"/>
    </source>
</evidence>
<dbReference type="SUPFAM" id="SSF49265">
    <property type="entry name" value="Fibronectin type III"/>
    <property type="match status" value="3"/>
</dbReference>
<keyword evidence="5 8" id="KW-0472">Membrane</keyword>
<sequence length="385" mass="43983">MFQWSELLPLTCLFLAAETTTGQILQPQNLSLLWINDSTPEVSWEPPPYLTGCKYELLITTSADDEADETIDVNYRDTSYHHEVFMQGGFLQFSLTTVCDANRSEPAVLKIRYPELVKTLDCYSYTATQAHCSWSPASNATDLRFFYWLGTHYSDETPTKKIQECSSYTYTGDVKTGCNLQATQKTLIEMLFNATLNNTLVRNTFRHERFHVKPPPPTWTVIKSKDKLNISWIPPDMLRLDLWTFLIKYTACDSKKEINISGITLYMLERVSHCRYCMSIEATSKHGNSTPSDQKCFDADRDLSSLVYAVAPGLMVIVALVILVCCRRNKDIIFPKVPEPRDFLTDITNNKSSFCKLYNPAEEEKNCKLTLLTDTQASKPYSQIH</sequence>
<gene>
    <name evidence="11" type="ORF">CHARACLAT_010860</name>
</gene>
<evidence type="ECO:0000256" key="7">
    <source>
        <dbReference type="ARBA" id="ARBA00023180"/>
    </source>
</evidence>
<dbReference type="PANTHER" id="PTHR23037:SF46">
    <property type="entry name" value="INTERLEUKIN 5 RECEPTOR SUBUNIT ALPHA"/>
    <property type="match status" value="1"/>
</dbReference>
<keyword evidence="7" id="KW-0325">Glycoprotein</keyword>
<organism evidence="11 12">
    <name type="scientific">Characodon lateralis</name>
    <dbReference type="NCBI Taxonomy" id="208331"/>
    <lineage>
        <taxon>Eukaryota</taxon>
        <taxon>Metazoa</taxon>
        <taxon>Chordata</taxon>
        <taxon>Craniata</taxon>
        <taxon>Vertebrata</taxon>
        <taxon>Euteleostomi</taxon>
        <taxon>Actinopterygii</taxon>
        <taxon>Neopterygii</taxon>
        <taxon>Teleostei</taxon>
        <taxon>Neoteleostei</taxon>
        <taxon>Acanthomorphata</taxon>
        <taxon>Ovalentaria</taxon>
        <taxon>Atherinomorphae</taxon>
        <taxon>Cyprinodontiformes</taxon>
        <taxon>Goodeidae</taxon>
        <taxon>Characodon</taxon>
    </lineage>
</organism>
<keyword evidence="12" id="KW-1185">Reference proteome</keyword>
<dbReference type="Gene3D" id="2.60.40.10">
    <property type="entry name" value="Immunoglobulins"/>
    <property type="match status" value="1"/>
</dbReference>
<evidence type="ECO:0000256" key="3">
    <source>
        <dbReference type="ARBA" id="ARBA00022729"/>
    </source>
</evidence>
<keyword evidence="2 8" id="KW-0812">Transmembrane</keyword>
<dbReference type="InterPro" id="IPR036116">
    <property type="entry name" value="FN3_sf"/>
</dbReference>
<dbReference type="PANTHER" id="PTHR23037">
    <property type="entry name" value="CYTOKINE RECEPTOR"/>
    <property type="match status" value="1"/>
</dbReference>
<dbReference type="EMBL" id="JAHUTJ010066281">
    <property type="protein sequence ID" value="MED6290217.1"/>
    <property type="molecule type" value="Genomic_DNA"/>
</dbReference>
<dbReference type="InterPro" id="IPR003961">
    <property type="entry name" value="FN3_dom"/>
</dbReference>
<dbReference type="Proteomes" id="UP001352852">
    <property type="component" value="Unassembled WGS sequence"/>
</dbReference>
<evidence type="ECO:0000256" key="4">
    <source>
        <dbReference type="ARBA" id="ARBA00022989"/>
    </source>
</evidence>
<feature type="signal peptide" evidence="9">
    <location>
        <begin position="1"/>
        <end position="22"/>
    </location>
</feature>
<comment type="subcellular location">
    <subcellularLocation>
        <location evidence="1">Membrane</location>
        <topology evidence="1">Single-pass type I membrane protein</topology>
    </subcellularLocation>
</comment>
<keyword evidence="3 9" id="KW-0732">Signal</keyword>
<comment type="caution">
    <text evidence="11">The sequence shown here is derived from an EMBL/GenBank/DDBJ whole genome shotgun (WGS) entry which is preliminary data.</text>
</comment>
<evidence type="ECO:0000313" key="11">
    <source>
        <dbReference type="EMBL" id="MED6290217.1"/>
    </source>
</evidence>
<evidence type="ECO:0000256" key="9">
    <source>
        <dbReference type="SAM" id="SignalP"/>
    </source>
</evidence>
<keyword evidence="6" id="KW-0675">Receptor</keyword>
<evidence type="ECO:0000313" key="12">
    <source>
        <dbReference type="Proteomes" id="UP001352852"/>
    </source>
</evidence>
<dbReference type="InterPro" id="IPR013783">
    <property type="entry name" value="Ig-like_fold"/>
</dbReference>
<name>A0ABU7ESN3_9TELE</name>
<keyword evidence="4 8" id="KW-1133">Transmembrane helix</keyword>
<proteinExistence type="predicted"/>